<dbReference type="EMBL" id="BGPR01033990">
    <property type="protein sequence ID" value="GBO08141.1"/>
    <property type="molecule type" value="Genomic_DNA"/>
</dbReference>
<dbReference type="EMBL" id="BGPR01033992">
    <property type="protein sequence ID" value="GBO08146.1"/>
    <property type="molecule type" value="Genomic_DNA"/>
</dbReference>
<evidence type="ECO:0000313" key="2">
    <source>
        <dbReference type="EMBL" id="GBO08146.1"/>
    </source>
</evidence>
<dbReference type="AlphaFoldDB" id="A0A4Y2U8Y8"/>
<evidence type="ECO:0000313" key="1">
    <source>
        <dbReference type="EMBL" id="GBO08141.1"/>
    </source>
</evidence>
<protein>
    <submittedName>
        <fullName evidence="2">Uncharacterized protein</fullName>
    </submittedName>
</protein>
<organism evidence="2 3">
    <name type="scientific">Araneus ventricosus</name>
    <name type="common">Orbweaver spider</name>
    <name type="synonym">Epeira ventricosa</name>
    <dbReference type="NCBI Taxonomy" id="182803"/>
    <lineage>
        <taxon>Eukaryota</taxon>
        <taxon>Metazoa</taxon>
        <taxon>Ecdysozoa</taxon>
        <taxon>Arthropoda</taxon>
        <taxon>Chelicerata</taxon>
        <taxon>Arachnida</taxon>
        <taxon>Araneae</taxon>
        <taxon>Araneomorphae</taxon>
        <taxon>Entelegynae</taxon>
        <taxon>Araneoidea</taxon>
        <taxon>Araneidae</taxon>
        <taxon>Araneus</taxon>
    </lineage>
</organism>
<name>A0A4Y2U8Y8_ARAVE</name>
<sequence length="100" mass="10907">MQTVPVMLNPSAVNISPIVSVANTSQEMVIAPGEEKSDVPVECEYGEDAIEELDPLADNSPPTDEDLFNSIQEVIHCSGFENITLKMLLIELLLSILHLT</sequence>
<comment type="caution">
    <text evidence="2">The sequence shown here is derived from an EMBL/GenBank/DDBJ whole genome shotgun (WGS) entry which is preliminary data.</text>
</comment>
<reference evidence="2 3" key="1">
    <citation type="journal article" date="2019" name="Sci. Rep.">
        <title>Orb-weaving spider Araneus ventricosus genome elucidates the spidroin gene catalogue.</title>
        <authorList>
            <person name="Kono N."/>
            <person name="Nakamura H."/>
            <person name="Ohtoshi R."/>
            <person name="Moran D.A.P."/>
            <person name="Shinohara A."/>
            <person name="Yoshida Y."/>
            <person name="Fujiwara M."/>
            <person name="Mori M."/>
            <person name="Tomita M."/>
            <person name="Arakawa K."/>
        </authorList>
    </citation>
    <scope>NUCLEOTIDE SEQUENCE [LARGE SCALE GENOMIC DNA]</scope>
</reference>
<gene>
    <name evidence="1" type="ORF">AVEN_11726_1</name>
    <name evidence="2" type="ORF">AVEN_199138_1</name>
</gene>
<accession>A0A4Y2U8Y8</accession>
<dbReference type="Proteomes" id="UP000499080">
    <property type="component" value="Unassembled WGS sequence"/>
</dbReference>
<proteinExistence type="predicted"/>
<evidence type="ECO:0000313" key="3">
    <source>
        <dbReference type="Proteomes" id="UP000499080"/>
    </source>
</evidence>
<keyword evidence="3" id="KW-1185">Reference proteome</keyword>